<sequence length="102" mass="11875">MVNVIKADGTRESYNRNKVLDSIKRAGIPESLNKLLIDEIERDLYEDVTTYKIYKHIEDFLGKSDEKYLKGRYSLKQSIMQLGPTGYPFETYVAEVLKTHKI</sequence>
<evidence type="ECO:0000313" key="6">
    <source>
        <dbReference type="Proteomes" id="UP000034181"/>
    </source>
</evidence>
<proteinExistence type="predicted"/>
<dbReference type="AlphaFoldDB" id="A0A0G0MKB1"/>
<evidence type="ECO:0000256" key="2">
    <source>
        <dbReference type="ARBA" id="ARBA00022840"/>
    </source>
</evidence>
<name>A0A0G0MKB1_9BACT</name>
<evidence type="ECO:0000259" key="4">
    <source>
        <dbReference type="PROSITE" id="PS51161"/>
    </source>
</evidence>
<reference evidence="5 6" key="1">
    <citation type="journal article" date="2015" name="Nature">
        <title>rRNA introns, odd ribosomes, and small enigmatic genomes across a large radiation of phyla.</title>
        <authorList>
            <person name="Brown C.T."/>
            <person name="Hug L.A."/>
            <person name="Thomas B.C."/>
            <person name="Sharon I."/>
            <person name="Castelle C.J."/>
            <person name="Singh A."/>
            <person name="Wilkins M.J."/>
            <person name="Williams K.H."/>
            <person name="Banfield J.F."/>
        </authorList>
    </citation>
    <scope>NUCLEOTIDE SEQUENCE [LARGE SCALE GENOMIC DNA]</scope>
</reference>
<dbReference type="InterPro" id="IPR005144">
    <property type="entry name" value="ATP-cone_dom"/>
</dbReference>
<dbReference type="PROSITE" id="PS51161">
    <property type="entry name" value="ATP_CONE"/>
    <property type="match status" value="1"/>
</dbReference>
<evidence type="ECO:0000256" key="3">
    <source>
        <dbReference type="PROSITE-ProRule" id="PRU00492"/>
    </source>
</evidence>
<accession>A0A0G0MKB1</accession>
<feature type="domain" description="ATP-cone" evidence="4">
    <location>
        <begin position="2"/>
        <end position="84"/>
    </location>
</feature>
<dbReference type="EMBL" id="LBUZ01000040">
    <property type="protein sequence ID" value="KKQ74129.1"/>
    <property type="molecule type" value="Genomic_DNA"/>
</dbReference>
<keyword evidence="1 3" id="KW-0547">Nucleotide-binding</keyword>
<protein>
    <submittedName>
        <fullName evidence="5">ATP-cone domain protein</fullName>
    </submittedName>
</protein>
<dbReference type="Proteomes" id="UP000034181">
    <property type="component" value="Unassembled WGS sequence"/>
</dbReference>
<organism evidence="5 6">
    <name type="scientific">Candidatus Woesebacteria bacterium GW2011_GWB1_38_5b</name>
    <dbReference type="NCBI Taxonomy" id="1618569"/>
    <lineage>
        <taxon>Bacteria</taxon>
        <taxon>Candidatus Woeseibacteriota</taxon>
    </lineage>
</organism>
<evidence type="ECO:0000256" key="1">
    <source>
        <dbReference type="ARBA" id="ARBA00022741"/>
    </source>
</evidence>
<dbReference type="GO" id="GO:0005524">
    <property type="term" value="F:ATP binding"/>
    <property type="evidence" value="ECO:0007669"/>
    <property type="project" value="UniProtKB-UniRule"/>
</dbReference>
<gene>
    <name evidence="5" type="ORF">US96_C0040G0021</name>
</gene>
<dbReference type="Pfam" id="PF03477">
    <property type="entry name" value="ATP-cone"/>
    <property type="match status" value="1"/>
</dbReference>
<comment type="caution">
    <text evidence="5">The sequence shown here is derived from an EMBL/GenBank/DDBJ whole genome shotgun (WGS) entry which is preliminary data.</text>
</comment>
<keyword evidence="2 3" id="KW-0067">ATP-binding</keyword>
<evidence type="ECO:0000313" key="5">
    <source>
        <dbReference type="EMBL" id="KKQ74129.1"/>
    </source>
</evidence>